<dbReference type="GO" id="GO:0043565">
    <property type="term" value="F:sequence-specific DNA binding"/>
    <property type="evidence" value="ECO:0007669"/>
    <property type="project" value="TreeGrafter"/>
</dbReference>
<keyword evidence="3" id="KW-0238">DNA-binding</keyword>
<dbReference type="AlphaFoldDB" id="A0A024E3D4"/>
<protein>
    <submittedName>
        <fullName evidence="7">LysR family transcriptional regulator</fullName>
    </submittedName>
</protein>
<dbReference type="EMBL" id="CP005960">
    <property type="protein sequence ID" value="AHZ67090.1"/>
    <property type="molecule type" value="Genomic_DNA"/>
</dbReference>
<dbReference type="Pfam" id="PF03466">
    <property type="entry name" value="LysR_substrate"/>
    <property type="match status" value="1"/>
</dbReference>
<evidence type="ECO:0000259" key="6">
    <source>
        <dbReference type="PROSITE" id="PS50931"/>
    </source>
</evidence>
<evidence type="ECO:0000313" key="8">
    <source>
        <dbReference type="Proteomes" id="UP000026913"/>
    </source>
</evidence>
<name>A0A024E3D4_9PSED</name>
<dbReference type="PANTHER" id="PTHR30537">
    <property type="entry name" value="HTH-TYPE TRANSCRIPTIONAL REGULATOR"/>
    <property type="match status" value="1"/>
</dbReference>
<dbReference type="Proteomes" id="UP000026913">
    <property type="component" value="Chromosome"/>
</dbReference>
<evidence type="ECO:0000256" key="5">
    <source>
        <dbReference type="ARBA" id="ARBA00023163"/>
    </source>
</evidence>
<evidence type="ECO:0000313" key="7">
    <source>
        <dbReference type="EMBL" id="AHZ67090.1"/>
    </source>
</evidence>
<keyword evidence="2" id="KW-0805">Transcription regulation</keyword>
<dbReference type="RefSeq" id="WP_010461053.1">
    <property type="nucleotide sequence ID" value="NZ_CP005960.1"/>
</dbReference>
<dbReference type="KEGG" id="pman:OU5_0011"/>
<dbReference type="InterPro" id="IPR058163">
    <property type="entry name" value="LysR-type_TF_proteobact-type"/>
</dbReference>
<dbReference type="HOGENOM" id="CLU_039613_37_0_6"/>
<keyword evidence="5" id="KW-0804">Transcription</keyword>
<dbReference type="CDD" id="cd08432">
    <property type="entry name" value="PBP2_GcdR_TrpI_HvrB_AmpR_like"/>
    <property type="match status" value="1"/>
</dbReference>
<comment type="similarity">
    <text evidence="1">Belongs to the LysR transcriptional regulatory family.</text>
</comment>
<evidence type="ECO:0000256" key="1">
    <source>
        <dbReference type="ARBA" id="ARBA00009437"/>
    </source>
</evidence>
<reference evidence="7 8" key="1">
    <citation type="journal article" date="2012" name="J. Bacteriol.">
        <title>Genome sequence of cold-adapted Pseudomonas mandelii strain JR-1.</title>
        <authorList>
            <person name="Jang S.H."/>
            <person name="Kim J."/>
            <person name="Kim J."/>
            <person name="Hong S."/>
            <person name="Lee C."/>
        </authorList>
    </citation>
    <scope>NUCLEOTIDE SEQUENCE [LARGE SCALE GENOMIC DNA]</scope>
    <source>
        <strain evidence="7 8">JR-1</strain>
    </source>
</reference>
<proteinExistence type="inferred from homology"/>
<dbReference type="Gene3D" id="3.40.190.10">
    <property type="entry name" value="Periplasmic binding protein-like II"/>
    <property type="match status" value="2"/>
</dbReference>
<dbReference type="GO" id="GO:0003700">
    <property type="term" value="F:DNA-binding transcription factor activity"/>
    <property type="evidence" value="ECO:0007669"/>
    <property type="project" value="InterPro"/>
</dbReference>
<dbReference type="SUPFAM" id="SSF46785">
    <property type="entry name" value="Winged helix' DNA-binding domain"/>
    <property type="match status" value="1"/>
</dbReference>
<evidence type="ECO:0000256" key="3">
    <source>
        <dbReference type="ARBA" id="ARBA00023125"/>
    </source>
</evidence>
<dbReference type="InterPro" id="IPR036390">
    <property type="entry name" value="WH_DNA-bd_sf"/>
</dbReference>
<dbReference type="Pfam" id="PF00126">
    <property type="entry name" value="HTH_1"/>
    <property type="match status" value="1"/>
</dbReference>
<dbReference type="SUPFAM" id="SSF53850">
    <property type="entry name" value="Periplasmic binding protein-like II"/>
    <property type="match status" value="1"/>
</dbReference>
<evidence type="ECO:0000256" key="4">
    <source>
        <dbReference type="ARBA" id="ARBA00023159"/>
    </source>
</evidence>
<sequence>MKIHPLPPLNSLVAFEAAARHLSFTLAAQELNVTQGAISRQVRLLENYLGKTLFERTTRSIHLSPTASQYYETVRASLMQVAHATGEIRHWQGAQQVTVATSSAMASLWLLPKVSEFQSNNEDIDLRIIAYDQVKDFSRLDCDLALYYCRTPPQDMQVTPLFSEEVFPVCSPGYLSKYPELKTPEQLADCTWLWLEDPQRDWIGWTEWFQRLGLKSIEPRRRININSYSMLIQSALSGQGIALAWSNLVDNHLQTGALVRPIDTVLSSDAQFCLLEPKGQGRMRQSVKYFRTWLIEQLPTTLSDSEFGSSE</sequence>
<evidence type="ECO:0000256" key="2">
    <source>
        <dbReference type="ARBA" id="ARBA00023015"/>
    </source>
</evidence>
<dbReference type="GO" id="GO:0009891">
    <property type="term" value="P:positive regulation of biosynthetic process"/>
    <property type="evidence" value="ECO:0007669"/>
    <property type="project" value="UniProtKB-ARBA"/>
</dbReference>
<organism evidence="7 8">
    <name type="scientific">Pseudomonas mandelii JR-1</name>
    <dbReference type="NCBI Taxonomy" id="1147786"/>
    <lineage>
        <taxon>Bacteria</taxon>
        <taxon>Pseudomonadati</taxon>
        <taxon>Pseudomonadota</taxon>
        <taxon>Gammaproteobacteria</taxon>
        <taxon>Pseudomonadales</taxon>
        <taxon>Pseudomonadaceae</taxon>
        <taxon>Pseudomonas</taxon>
    </lineage>
</organism>
<dbReference type="PANTHER" id="PTHR30537:SF74">
    <property type="entry name" value="HTH-TYPE TRANSCRIPTIONAL REGULATOR TRPI"/>
    <property type="match status" value="1"/>
</dbReference>
<dbReference type="InterPro" id="IPR000847">
    <property type="entry name" value="LysR_HTH_N"/>
</dbReference>
<dbReference type="Gene3D" id="1.10.10.10">
    <property type="entry name" value="Winged helix-like DNA-binding domain superfamily/Winged helix DNA-binding domain"/>
    <property type="match status" value="1"/>
</dbReference>
<dbReference type="FunFam" id="1.10.10.10:FF:000038">
    <property type="entry name" value="Glycine cleavage system transcriptional activator"/>
    <property type="match status" value="1"/>
</dbReference>
<dbReference type="GO" id="GO:0006351">
    <property type="term" value="P:DNA-templated transcription"/>
    <property type="evidence" value="ECO:0007669"/>
    <property type="project" value="TreeGrafter"/>
</dbReference>
<dbReference type="InterPro" id="IPR036388">
    <property type="entry name" value="WH-like_DNA-bd_sf"/>
</dbReference>
<dbReference type="OrthoDB" id="5526340at2"/>
<accession>A0A024E3D4</accession>
<gene>
    <name evidence="7" type="ORF">OU5_0011</name>
</gene>
<dbReference type="PROSITE" id="PS50931">
    <property type="entry name" value="HTH_LYSR"/>
    <property type="match status" value="1"/>
</dbReference>
<dbReference type="PRINTS" id="PR00039">
    <property type="entry name" value="HTHLYSR"/>
</dbReference>
<keyword evidence="4" id="KW-0010">Activator</keyword>
<dbReference type="InterPro" id="IPR005119">
    <property type="entry name" value="LysR_subst-bd"/>
</dbReference>
<feature type="domain" description="HTH lysR-type" evidence="6">
    <location>
        <begin position="7"/>
        <end position="64"/>
    </location>
</feature>